<dbReference type="RefSeq" id="WP_022058269.1">
    <property type="nucleotide sequence ID" value="NZ_JAJCMH010000001.1"/>
</dbReference>
<evidence type="ECO:0000256" key="1">
    <source>
        <dbReference type="SAM" id="SignalP"/>
    </source>
</evidence>
<evidence type="ECO:0000313" key="2">
    <source>
        <dbReference type="EMBL" id="RGS37179.1"/>
    </source>
</evidence>
<dbReference type="Proteomes" id="UP000283295">
    <property type="component" value="Unassembled WGS sequence"/>
</dbReference>
<organism evidence="2 3">
    <name type="scientific">Coprococcus eutactus</name>
    <dbReference type="NCBI Taxonomy" id="33043"/>
    <lineage>
        <taxon>Bacteria</taxon>
        <taxon>Bacillati</taxon>
        <taxon>Bacillota</taxon>
        <taxon>Clostridia</taxon>
        <taxon>Lachnospirales</taxon>
        <taxon>Lachnospiraceae</taxon>
        <taxon>Coprococcus</taxon>
    </lineage>
</organism>
<comment type="caution">
    <text evidence="2">The sequence shown here is derived from an EMBL/GenBank/DDBJ whole genome shotgun (WGS) entry which is preliminary data.</text>
</comment>
<name>A0A3R6AQ79_9FIRM</name>
<reference evidence="2 3" key="1">
    <citation type="submission" date="2018-08" db="EMBL/GenBank/DDBJ databases">
        <title>A genome reference for cultivated species of the human gut microbiota.</title>
        <authorList>
            <person name="Zou Y."/>
            <person name="Xue W."/>
            <person name="Luo G."/>
        </authorList>
    </citation>
    <scope>NUCLEOTIDE SEQUENCE [LARGE SCALE GENOMIC DNA]</scope>
    <source>
        <strain evidence="2 3">AF22-21</strain>
    </source>
</reference>
<sequence>MKKTKLVALLLAASMALTACGNDGGTKKIGVFAGIKTANKAVGTLSASPAKMRVKELAKLVNDMDYEEIDMDEIPEEVISKYSFIDSIEHPELYDKFVDLEFYTAVECGDASKHIVYYDDQYCMDYDEDRYYRVSSPDENTYKRLAQLALRLNGIDYLDYEKKIKEGGSTDVITADKVKNDTGNPNYTEWIKGICSDIASVPDRGEVTLLNNDYTGFECAYRVDNLTEGDFEYLVDKYKKEGFNQDIVEYDRGFMAFSENAAMDYVAIGVGKGSIVITVGGDRNRAGSVTAGWDASTMSQYAPKPESGECYLSLDKPGIYPVSSDSAKLRCVVYNIDTAKVKEYVELCENKGFSAEGAYNVIDDKRVDWTGCSSDGMISITKAEDDTFMIVEFVKSE</sequence>
<feature type="chain" id="PRO_5018607774" evidence="1">
    <location>
        <begin position="22"/>
        <end position="397"/>
    </location>
</feature>
<dbReference type="PROSITE" id="PS51257">
    <property type="entry name" value="PROKAR_LIPOPROTEIN"/>
    <property type="match status" value="1"/>
</dbReference>
<keyword evidence="1" id="KW-0732">Signal</keyword>
<dbReference type="EMBL" id="QRVK01000047">
    <property type="protein sequence ID" value="RGS37179.1"/>
    <property type="molecule type" value="Genomic_DNA"/>
</dbReference>
<accession>A0A3R6AQ79</accession>
<protein>
    <submittedName>
        <fullName evidence="2">Uncharacterized protein</fullName>
    </submittedName>
</protein>
<evidence type="ECO:0000313" key="3">
    <source>
        <dbReference type="Proteomes" id="UP000283295"/>
    </source>
</evidence>
<proteinExistence type="predicted"/>
<dbReference type="AlphaFoldDB" id="A0A3R6AQ79"/>
<gene>
    <name evidence="2" type="ORF">DWX94_12580</name>
</gene>
<feature type="signal peptide" evidence="1">
    <location>
        <begin position="1"/>
        <end position="21"/>
    </location>
</feature>